<evidence type="ECO:0000313" key="2">
    <source>
        <dbReference type="Proteomes" id="UP000887565"/>
    </source>
</evidence>
<feature type="coiled-coil region" evidence="1">
    <location>
        <begin position="5"/>
        <end position="39"/>
    </location>
</feature>
<evidence type="ECO:0000313" key="3">
    <source>
        <dbReference type="WBParaSite" id="nRc.2.0.1.t32925-RA"/>
    </source>
</evidence>
<dbReference type="Proteomes" id="UP000887565">
    <property type="component" value="Unplaced"/>
</dbReference>
<organism evidence="2 3">
    <name type="scientific">Romanomermis culicivorax</name>
    <name type="common">Nematode worm</name>
    <dbReference type="NCBI Taxonomy" id="13658"/>
    <lineage>
        <taxon>Eukaryota</taxon>
        <taxon>Metazoa</taxon>
        <taxon>Ecdysozoa</taxon>
        <taxon>Nematoda</taxon>
        <taxon>Enoplea</taxon>
        <taxon>Dorylaimia</taxon>
        <taxon>Mermithida</taxon>
        <taxon>Mermithoidea</taxon>
        <taxon>Mermithidae</taxon>
        <taxon>Romanomermis</taxon>
    </lineage>
</organism>
<proteinExistence type="predicted"/>
<evidence type="ECO:0000256" key="1">
    <source>
        <dbReference type="SAM" id="Coils"/>
    </source>
</evidence>
<dbReference type="AlphaFoldDB" id="A0A915K504"/>
<sequence>MVMIVTQHRKILRDYKAKIEAMEAQKEELSKRNVLEIENIRRPTSSYAQSLEPNKLITPSAIKKVNLVFEAQSTMMMI</sequence>
<dbReference type="WBParaSite" id="nRc.2.0.1.t32925-RA">
    <property type="protein sequence ID" value="nRc.2.0.1.t32925-RA"/>
    <property type="gene ID" value="nRc.2.0.1.g32925"/>
</dbReference>
<keyword evidence="2" id="KW-1185">Reference proteome</keyword>
<protein>
    <submittedName>
        <fullName evidence="3">Uncharacterized protein</fullName>
    </submittedName>
</protein>
<accession>A0A915K504</accession>
<name>A0A915K504_ROMCU</name>
<reference evidence="3" key="1">
    <citation type="submission" date="2022-11" db="UniProtKB">
        <authorList>
            <consortium name="WormBaseParasite"/>
        </authorList>
    </citation>
    <scope>IDENTIFICATION</scope>
</reference>
<keyword evidence="1" id="KW-0175">Coiled coil</keyword>